<keyword evidence="2" id="KW-1185">Reference proteome</keyword>
<accession>A0A8X6YIA5</accession>
<protein>
    <submittedName>
        <fullName evidence="1">Uncharacterized protein</fullName>
    </submittedName>
</protein>
<proteinExistence type="predicted"/>
<gene>
    <name evidence="1" type="ORF">TNIN_372591</name>
</gene>
<evidence type="ECO:0000313" key="2">
    <source>
        <dbReference type="Proteomes" id="UP000886998"/>
    </source>
</evidence>
<dbReference type="AlphaFoldDB" id="A0A8X6YIA5"/>
<comment type="caution">
    <text evidence="1">The sequence shown here is derived from an EMBL/GenBank/DDBJ whole genome shotgun (WGS) entry which is preliminary data.</text>
</comment>
<organism evidence="1 2">
    <name type="scientific">Trichonephila inaurata madagascariensis</name>
    <dbReference type="NCBI Taxonomy" id="2747483"/>
    <lineage>
        <taxon>Eukaryota</taxon>
        <taxon>Metazoa</taxon>
        <taxon>Ecdysozoa</taxon>
        <taxon>Arthropoda</taxon>
        <taxon>Chelicerata</taxon>
        <taxon>Arachnida</taxon>
        <taxon>Araneae</taxon>
        <taxon>Araneomorphae</taxon>
        <taxon>Entelegynae</taxon>
        <taxon>Araneoidea</taxon>
        <taxon>Nephilidae</taxon>
        <taxon>Trichonephila</taxon>
        <taxon>Trichonephila inaurata</taxon>
    </lineage>
</organism>
<reference evidence="1" key="1">
    <citation type="submission" date="2020-08" db="EMBL/GenBank/DDBJ databases">
        <title>Multicomponent nature underlies the extraordinary mechanical properties of spider dragline silk.</title>
        <authorList>
            <person name="Kono N."/>
            <person name="Nakamura H."/>
            <person name="Mori M."/>
            <person name="Yoshida Y."/>
            <person name="Ohtoshi R."/>
            <person name="Malay A.D."/>
            <person name="Moran D.A.P."/>
            <person name="Tomita M."/>
            <person name="Numata K."/>
            <person name="Arakawa K."/>
        </authorList>
    </citation>
    <scope>NUCLEOTIDE SEQUENCE</scope>
</reference>
<sequence>MFYEGKSEIEFIWEEILFCGAVDMYPGEKKEASVYWGRAPPYLSFKLRGKKDTWSNFRTGPTSSSHDVTRSTRSTNELIVRLGP</sequence>
<evidence type="ECO:0000313" key="1">
    <source>
        <dbReference type="EMBL" id="GFY71400.1"/>
    </source>
</evidence>
<name>A0A8X6YIA5_9ARAC</name>
<dbReference type="EMBL" id="BMAV01018794">
    <property type="protein sequence ID" value="GFY71400.1"/>
    <property type="molecule type" value="Genomic_DNA"/>
</dbReference>
<dbReference type="Proteomes" id="UP000886998">
    <property type="component" value="Unassembled WGS sequence"/>
</dbReference>